<accession>A0AAD6UP69</accession>
<reference evidence="2" key="1">
    <citation type="submission" date="2023-03" db="EMBL/GenBank/DDBJ databases">
        <title>Massive genome expansion in bonnet fungi (Mycena s.s.) driven by repeated elements and novel gene families across ecological guilds.</title>
        <authorList>
            <consortium name="Lawrence Berkeley National Laboratory"/>
            <person name="Harder C.B."/>
            <person name="Miyauchi S."/>
            <person name="Viragh M."/>
            <person name="Kuo A."/>
            <person name="Thoen E."/>
            <person name="Andreopoulos B."/>
            <person name="Lu D."/>
            <person name="Skrede I."/>
            <person name="Drula E."/>
            <person name="Henrissat B."/>
            <person name="Morin E."/>
            <person name="Kohler A."/>
            <person name="Barry K."/>
            <person name="LaButti K."/>
            <person name="Morin E."/>
            <person name="Salamov A."/>
            <person name="Lipzen A."/>
            <person name="Mereny Z."/>
            <person name="Hegedus B."/>
            <person name="Baldrian P."/>
            <person name="Stursova M."/>
            <person name="Weitz H."/>
            <person name="Taylor A."/>
            <person name="Grigoriev I.V."/>
            <person name="Nagy L.G."/>
            <person name="Martin F."/>
            <person name="Kauserud H."/>
        </authorList>
    </citation>
    <scope>NUCLEOTIDE SEQUENCE</scope>
    <source>
        <strain evidence="2">9144</strain>
    </source>
</reference>
<keyword evidence="3" id="KW-1185">Reference proteome</keyword>
<organism evidence="2 3">
    <name type="scientific">Mycena pura</name>
    <dbReference type="NCBI Taxonomy" id="153505"/>
    <lineage>
        <taxon>Eukaryota</taxon>
        <taxon>Fungi</taxon>
        <taxon>Dikarya</taxon>
        <taxon>Basidiomycota</taxon>
        <taxon>Agaricomycotina</taxon>
        <taxon>Agaricomycetes</taxon>
        <taxon>Agaricomycetidae</taxon>
        <taxon>Agaricales</taxon>
        <taxon>Marasmiineae</taxon>
        <taxon>Mycenaceae</taxon>
        <taxon>Mycena</taxon>
    </lineage>
</organism>
<comment type="caution">
    <text evidence="2">The sequence shown here is derived from an EMBL/GenBank/DDBJ whole genome shotgun (WGS) entry which is preliminary data.</text>
</comment>
<dbReference type="Proteomes" id="UP001219525">
    <property type="component" value="Unassembled WGS sequence"/>
</dbReference>
<name>A0AAD6UP69_9AGAR</name>
<evidence type="ECO:0000313" key="3">
    <source>
        <dbReference type="Proteomes" id="UP001219525"/>
    </source>
</evidence>
<feature type="region of interest" description="Disordered" evidence="1">
    <location>
        <begin position="408"/>
        <end position="427"/>
    </location>
</feature>
<proteinExistence type="predicted"/>
<feature type="compositionally biased region" description="Acidic residues" evidence="1">
    <location>
        <begin position="413"/>
        <end position="427"/>
    </location>
</feature>
<evidence type="ECO:0008006" key="4">
    <source>
        <dbReference type="Google" id="ProtNLM"/>
    </source>
</evidence>
<protein>
    <recommendedName>
        <fullName evidence="4">F-box domain-containing protein</fullName>
    </recommendedName>
</protein>
<evidence type="ECO:0000313" key="2">
    <source>
        <dbReference type="EMBL" id="KAJ7191553.1"/>
    </source>
</evidence>
<dbReference type="Gene3D" id="1.20.1280.50">
    <property type="match status" value="1"/>
</dbReference>
<dbReference type="AlphaFoldDB" id="A0AAD6UP69"/>
<sequence length="427" mass="48601">MVRRRQQPGSHRPTVSETSALAADRAQIARLDGQFLALQRSLRAVQEERARVQERLDGYIYPIFTLPNEIVAEIFLRFLPVYLKRPPSSGILSPMMLGQICHRWREIAWSAPALWRAISVHCFTPFSKGPRAGLLPLLEGWMTRAASLPLSISLFLEEDDDDTISNSEEDDDFDDAGFRAQLVQTLVSQCSRWEHVKLAGIMPEDLKLFVGHRMPLLRSLGLVSGTWDQESVFQDVPLLRSLTLSQQLQPSFLPLPFSQLTTLVMTSAYEPVLLDILSQTVNLIHFRARLFRHPFRAEMYKKVKLEFLQSLCLLDGHRFAPSHSVFMIIHALTVPALRTMRIHQKLLGSAPLDTLNSLVARSGCRLQTLCLRGDGSRDHFPPDDLLRAAFPTIQIIFEAEIHRQWHHVRQEEGESSEDDECLESSPE</sequence>
<gene>
    <name evidence="2" type="ORF">GGX14DRAFT_600302</name>
</gene>
<dbReference type="EMBL" id="JARJCW010000131">
    <property type="protein sequence ID" value="KAJ7191553.1"/>
    <property type="molecule type" value="Genomic_DNA"/>
</dbReference>
<evidence type="ECO:0000256" key="1">
    <source>
        <dbReference type="SAM" id="MobiDB-lite"/>
    </source>
</evidence>